<dbReference type="SUPFAM" id="SSF52540">
    <property type="entry name" value="P-loop containing nucleoside triphosphate hydrolases"/>
    <property type="match status" value="1"/>
</dbReference>
<evidence type="ECO:0000313" key="18">
    <source>
        <dbReference type="EMBL" id="MDE5411993.1"/>
    </source>
</evidence>
<name>A0ABT5V953_9BACI</name>
<sequence length="191" mass="21459">MIIFITGGVRSGKSTFALQVAESKVGKSGVIHYIATSKRSDSEMDERINRHIEERQLRDKNYVTHETSTHIDELMVHFKKGDAVILDCLTGLVTTYFFSSIDKGLELWKEPFFSKQLLERLSNTFVDIQQSGIPFIVVTNELFEDMIPNDVSTIAFMKVMGSVHQKLVSLCNQAYLVEAGIPILKKDVGVG</sequence>
<accession>A0ABT5V953</accession>
<gene>
    <name evidence="18" type="ORF">N7Z68_01170</name>
</gene>
<evidence type="ECO:0000256" key="8">
    <source>
        <dbReference type="ARBA" id="ARBA00012016"/>
    </source>
</evidence>
<keyword evidence="18" id="KW-0548">Nucleotidyltransferase</keyword>
<evidence type="ECO:0000256" key="1">
    <source>
        <dbReference type="ARBA" id="ARBA00000312"/>
    </source>
</evidence>
<evidence type="ECO:0000256" key="2">
    <source>
        <dbReference type="ARBA" id="ARBA00000711"/>
    </source>
</evidence>
<organism evidence="18 19">
    <name type="scientific">Alkalihalobacterium chitinilyticum</name>
    <dbReference type="NCBI Taxonomy" id="2980103"/>
    <lineage>
        <taxon>Bacteria</taxon>
        <taxon>Bacillati</taxon>
        <taxon>Bacillota</taxon>
        <taxon>Bacilli</taxon>
        <taxon>Bacillales</taxon>
        <taxon>Bacillaceae</taxon>
        <taxon>Alkalihalobacterium</taxon>
    </lineage>
</organism>
<comment type="catalytic activity">
    <reaction evidence="2">
        <text>adenosylcob(III)inamide phosphate + GTP + H(+) = adenosylcob(III)inamide-GDP + diphosphate</text>
        <dbReference type="Rhea" id="RHEA:22712"/>
        <dbReference type="ChEBI" id="CHEBI:15378"/>
        <dbReference type="ChEBI" id="CHEBI:33019"/>
        <dbReference type="ChEBI" id="CHEBI:37565"/>
        <dbReference type="ChEBI" id="CHEBI:58502"/>
        <dbReference type="ChEBI" id="CHEBI:60487"/>
        <dbReference type="EC" id="2.7.7.62"/>
    </reaction>
</comment>
<comment type="similarity">
    <text evidence="7">Belongs to the CobU/CobP family.</text>
</comment>
<comment type="function">
    <text evidence="4">Catalyzes ATP-dependent phosphorylation of adenosylcobinamide and addition of GMP to adenosylcobinamide phosphate.</text>
</comment>
<comment type="pathway">
    <text evidence="6">Cofactor biosynthesis; adenosylcobalamin biosynthesis; adenosylcobalamin from cob(II)yrinate a,c-diamide: step 5/7.</text>
</comment>
<evidence type="ECO:0000256" key="13">
    <source>
        <dbReference type="ARBA" id="ARBA00022777"/>
    </source>
</evidence>
<dbReference type="InterPro" id="IPR027417">
    <property type="entry name" value="P-loop_NTPase"/>
</dbReference>
<evidence type="ECO:0000256" key="15">
    <source>
        <dbReference type="ARBA" id="ARBA00023134"/>
    </source>
</evidence>
<dbReference type="GO" id="GO:0016301">
    <property type="term" value="F:kinase activity"/>
    <property type="evidence" value="ECO:0007669"/>
    <property type="project" value="UniProtKB-KW"/>
</dbReference>
<evidence type="ECO:0000256" key="4">
    <source>
        <dbReference type="ARBA" id="ARBA00003889"/>
    </source>
</evidence>
<dbReference type="EMBL" id="JAOTPO010000001">
    <property type="protein sequence ID" value="MDE5411993.1"/>
    <property type="molecule type" value="Genomic_DNA"/>
</dbReference>
<keyword evidence="19" id="KW-1185">Reference proteome</keyword>
<dbReference type="Proteomes" id="UP001148125">
    <property type="component" value="Unassembled WGS sequence"/>
</dbReference>
<evidence type="ECO:0000256" key="6">
    <source>
        <dbReference type="ARBA" id="ARBA00005159"/>
    </source>
</evidence>
<evidence type="ECO:0000256" key="3">
    <source>
        <dbReference type="ARBA" id="ARBA00001522"/>
    </source>
</evidence>
<evidence type="ECO:0000256" key="17">
    <source>
        <dbReference type="ARBA" id="ARBA00030571"/>
    </source>
</evidence>
<keyword evidence="13 18" id="KW-0418">Kinase</keyword>
<dbReference type="InterPro" id="IPR003203">
    <property type="entry name" value="CobU/CobP"/>
</dbReference>
<comment type="pathway">
    <text evidence="5">Cofactor biosynthesis; adenosylcobalamin biosynthesis; adenosylcobalamin from cob(II)yrinate a,c-diamide: step 6/7.</text>
</comment>
<evidence type="ECO:0000256" key="9">
    <source>
        <dbReference type="ARBA" id="ARBA00012523"/>
    </source>
</evidence>
<keyword evidence="15" id="KW-0342">GTP-binding</keyword>
<proteinExistence type="inferred from homology"/>
<keyword evidence="14" id="KW-0067">ATP-binding</keyword>
<evidence type="ECO:0000256" key="14">
    <source>
        <dbReference type="ARBA" id="ARBA00022840"/>
    </source>
</evidence>
<dbReference type="Pfam" id="PF02283">
    <property type="entry name" value="CobU"/>
    <property type="match status" value="1"/>
</dbReference>
<evidence type="ECO:0000313" key="19">
    <source>
        <dbReference type="Proteomes" id="UP001148125"/>
    </source>
</evidence>
<comment type="catalytic activity">
    <reaction evidence="1">
        <text>adenosylcob(III)inamide + ATP = adenosylcob(III)inamide phosphate + ADP + H(+)</text>
        <dbReference type="Rhea" id="RHEA:15769"/>
        <dbReference type="ChEBI" id="CHEBI:2480"/>
        <dbReference type="ChEBI" id="CHEBI:15378"/>
        <dbReference type="ChEBI" id="CHEBI:30616"/>
        <dbReference type="ChEBI" id="CHEBI:58502"/>
        <dbReference type="ChEBI" id="CHEBI:456216"/>
        <dbReference type="EC" id="2.7.1.156"/>
    </reaction>
</comment>
<dbReference type="PANTHER" id="PTHR34848">
    <property type="match status" value="1"/>
</dbReference>
<dbReference type="PIRSF" id="PIRSF006135">
    <property type="entry name" value="CobU"/>
    <property type="match status" value="1"/>
</dbReference>
<dbReference type="PANTHER" id="PTHR34848:SF1">
    <property type="entry name" value="BIFUNCTIONAL ADENOSYLCOBALAMIN BIOSYNTHESIS PROTEIN COBU"/>
    <property type="match status" value="1"/>
</dbReference>
<evidence type="ECO:0000256" key="12">
    <source>
        <dbReference type="ARBA" id="ARBA00022741"/>
    </source>
</evidence>
<keyword evidence="11" id="KW-0808">Transferase</keyword>
<reference evidence="18" key="1">
    <citation type="submission" date="2024-05" db="EMBL/GenBank/DDBJ databases">
        <title>Alkalihalobacillus sp. strain MEB203 novel alkaliphilic bacterium from Lonar Lake, India.</title>
        <authorList>
            <person name="Joshi A."/>
            <person name="Thite S."/>
            <person name="Mengade P."/>
        </authorList>
    </citation>
    <scope>NUCLEOTIDE SEQUENCE</scope>
    <source>
        <strain evidence="18">MEB 203</strain>
    </source>
</reference>
<comment type="catalytic activity">
    <reaction evidence="3">
        <text>adenosylcob(III)inamide + GTP = adenosylcob(III)inamide phosphate + GDP + H(+)</text>
        <dbReference type="Rhea" id="RHEA:15765"/>
        <dbReference type="ChEBI" id="CHEBI:2480"/>
        <dbReference type="ChEBI" id="CHEBI:15378"/>
        <dbReference type="ChEBI" id="CHEBI:37565"/>
        <dbReference type="ChEBI" id="CHEBI:58189"/>
        <dbReference type="ChEBI" id="CHEBI:58502"/>
        <dbReference type="EC" id="2.7.1.156"/>
    </reaction>
</comment>
<evidence type="ECO:0000256" key="5">
    <source>
        <dbReference type="ARBA" id="ARBA00004692"/>
    </source>
</evidence>
<comment type="caution">
    <text evidence="18">The sequence shown here is derived from an EMBL/GenBank/DDBJ whole genome shotgun (WGS) entry which is preliminary data.</text>
</comment>
<keyword evidence="12" id="KW-0547">Nucleotide-binding</keyword>
<keyword evidence="10" id="KW-0169">Cobalamin biosynthesis</keyword>
<evidence type="ECO:0000256" key="7">
    <source>
        <dbReference type="ARBA" id="ARBA00007490"/>
    </source>
</evidence>
<evidence type="ECO:0000256" key="16">
    <source>
        <dbReference type="ARBA" id="ARBA00029570"/>
    </source>
</evidence>
<dbReference type="Gene3D" id="3.40.50.300">
    <property type="entry name" value="P-loop containing nucleotide triphosphate hydrolases"/>
    <property type="match status" value="1"/>
</dbReference>
<dbReference type="CDD" id="cd00544">
    <property type="entry name" value="CobU"/>
    <property type="match status" value="1"/>
</dbReference>
<protein>
    <recommendedName>
        <fullName evidence="16">Adenosylcobinamide kinase</fullName>
        <ecNumber evidence="8">2.7.1.156</ecNumber>
        <ecNumber evidence="9">2.7.7.62</ecNumber>
    </recommendedName>
    <alternativeName>
        <fullName evidence="17">Adenosylcobinamide-phosphate guanylyltransferase</fullName>
    </alternativeName>
</protein>
<dbReference type="GO" id="GO:0016779">
    <property type="term" value="F:nucleotidyltransferase activity"/>
    <property type="evidence" value="ECO:0007669"/>
    <property type="project" value="UniProtKB-KW"/>
</dbReference>
<evidence type="ECO:0000256" key="10">
    <source>
        <dbReference type="ARBA" id="ARBA00022573"/>
    </source>
</evidence>
<dbReference type="EC" id="2.7.1.156" evidence="8"/>
<dbReference type="RefSeq" id="WP_275116621.1">
    <property type="nucleotide sequence ID" value="NZ_JAOTPO010000001.1"/>
</dbReference>
<evidence type="ECO:0000256" key="11">
    <source>
        <dbReference type="ARBA" id="ARBA00022679"/>
    </source>
</evidence>
<dbReference type="EC" id="2.7.7.62" evidence="9"/>